<dbReference type="OrthoDB" id="291007at2759"/>
<evidence type="ECO:0000313" key="1">
    <source>
        <dbReference type="EMBL" id="OAG04334.1"/>
    </source>
</evidence>
<reference evidence="1 2" key="1">
    <citation type="submission" date="2016-05" db="EMBL/GenBank/DDBJ databases">
        <title>Comparative analysis of secretome profiles of manganese(II)-oxidizing ascomycete fungi.</title>
        <authorList>
            <consortium name="DOE Joint Genome Institute"/>
            <person name="Zeiner C.A."/>
            <person name="Purvine S.O."/>
            <person name="Zink E.M."/>
            <person name="Wu S."/>
            <person name="Pasa-Tolic L."/>
            <person name="Chaput D.L."/>
            <person name="Haridas S."/>
            <person name="Grigoriev I.V."/>
            <person name="Santelli C.M."/>
            <person name="Hansel C.M."/>
        </authorList>
    </citation>
    <scope>NUCLEOTIDE SEQUENCE [LARGE SCALE GENOMIC DNA]</scope>
    <source>
        <strain evidence="1 2">AP3s5-JAC2a</strain>
    </source>
</reference>
<dbReference type="SUPFAM" id="SSF55486">
    <property type="entry name" value="Metalloproteases ('zincins'), catalytic domain"/>
    <property type="match status" value="1"/>
</dbReference>
<dbReference type="Proteomes" id="UP000077069">
    <property type="component" value="Unassembled WGS sequence"/>
</dbReference>
<accession>A0A177C9A8</accession>
<gene>
    <name evidence="1" type="ORF">CC84DRAFT_1217800</name>
</gene>
<dbReference type="InterPro" id="IPR024079">
    <property type="entry name" value="MetalloPept_cat_dom_sf"/>
</dbReference>
<organism evidence="1 2">
    <name type="scientific">Paraphaeosphaeria sporulosa</name>
    <dbReference type="NCBI Taxonomy" id="1460663"/>
    <lineage>
        <taxon>Eukaryota</taxon>
        <taxon>Fungi</taxon>
        <taxon>Dikarya</taxon>
        <taxon>Ascomycota</taxon>
        <taxon>Pezizomycotina</taxon>
        <taxon>Dothideomycetes</taxon>
        <taxon>Pleosporomycetidae</taxon>
        <taxon>Pleosporales</taxon>
        <taxon>Massarineae</taxon>
        <taxon>Didymosphaeriaceae</taxon>
        <taxon>Paraphaeosphaeria</taxon>
    </lineage>
</organism>
<evidence type="ECO:0008006" key="3">
    <source>
        <dbReference type="Google" id="ProtNLM"/>
    </source>
</evidence>
<evidence type="ECO:0000313" key="2">
    <source>
        <dbReference type="Proteomes" id="UP000077069"/>
    </source>
</evidence>
<dbReference type="GeneID" id="28766420"/>
<dbReference type="AlphaFoldDB" id="A0A177C9A8"/>
<dbReference type="RefSeq" id="XP_018034699.1">
    <property type="nucleotide sequence ID" value="XM_018182934.1"/>
</dbReference>
<name>A0A177C9A8_9PLEO</name>
<protein>
    <recommendedName>
        <fullName evidence="3">Metalloendopeptidase</fullName>
    </recommendedName>
</protein>
<dbReference type="Gene3D" id="3.40.390.10">
    <property type="entry name" value="Collagenase (Catalytic Domain)"/>
    <property type="match status" value="1"/>
</dbReference>
<sequence>MGFGHEHQRDDRDKHILFNCDKVSGYQQSLDKLMSADRPPPQQLAHNLLCNDWRTALSVGSTIYDFVYGPTQKMFGSFDKDSIMHYGSEGFSDKTLCTPSTPCGCPITTIDGEYIWPKSRVSAGDAEAAREIYPWPGPALPQPKRGINYRA</sequence>
<proteinExistence type="predicted"/>
<dbReference type="EMBL" id="KV441553">
    <property type="protein sequence ID" value="OAG04334.1"/>
    <property type="molecule type" value="Genomic_DNA"/>
</dbReference>
<dbReference type="GO" id="GO:0008237">
    <property type="term" value="F:metallopeptidase activity"/>
    <property type="evidence" value="ECO:0007669"/>
    <property type="project" value="InterPro"/>
</dbReference>
<keyword evidence="2" id="KW-1185">Reference proteome</keyword>
<dbReference type="InParanoid" id="A0A177C9A8"/>